<organism evidence="1">
    <name type="scientific">Brassica oleracea</name>
    <name type="common">Wild cabbage</name>
    <dbReference type="NCBI Taxonomy" id="3712"/>
    <lineage>
        <taxon>Eukaryota</taxon>
        <taxon>Viridiplantae</taxon>
        <taxon>Streptophyta</taxon>
        <taxon>Embryophyta</taxon>
        <taxon>Tracheophyta</taxon>
        <taxon>Spermatophyta</taxon>
        <taxon>Magnoliopsida</taxon>
        <taxon>eudicotyledons</taxon>
        <taxon>Gunneridae</taxon>
        <taxon>Pentapetalae</taxon>
        <taxon>rosids</taxon>
        <taxon>malvids</taxon>
        <taxon>Brassicales</taxon>
        <taxon>Brassicaceae</taxon>
        <taxon>Brassiceae</taxon>
        <taxon>Brassica</taxon>
    </lineage>
</organism>
<name>A0A3P6EUC9_BRAOL</name>
<dbReference type="AlphaFoldDB" id="A0A3P6EUC9"/>
<gene>
    <name evidence="1" type="ORF">BOLC7T45341H</name>
</gene>
<sequence length="36" mass="4230">MQAFLLRYSFQAVAYALWHERNVRRVGEPSLPARPV</sequence>
<dbReference type="EMBL" id="LR031876">
    <property type="protein sequence ID" value="VDD39781.1"/>
    <property type="molecule type" value="Genomic_DNA"/>
</dbReference>
<protein>
    <submittedName>
        <fullName evidence="1">Uncharacterized protein</fullName>
    </submittedName>
</protein>
<evidence type="ECO:0000313" key="1">
    <source>
        <dbReference type="EMBL" id="VDD39781.1"/>
    </source>
</evidence>
<proteinExistence type="predicted"/>
<reference evidence="1" key="1">
    <citation type="submission" date="2018-11" db="EMBL/GenBank/DDBJ databases">
        <authorList>
            <consortium name="Genoscope - CEA"/>
            <person name="William W."/>
        </authorList>
    </citation>
    <scope>NUCLEOTIDE SEQUENCE</scope>
</reference>
<accession>A0A3P6EUC9</accession>